<protein>
    <submittedName>
        <fullName evidence="1">Uncharacterized protein</fullName>
    </submittedName>
</protein>
<evidence type="ECO:0000313" key="2">
    <source>
        <dbReference type="Proteomes" id="UP001172386"/>
    </source>
</evidence>
<dbReference type="EMBL" id="JAPDRQ010000003">
    <property type="protein sequence ID" value="KAJ9664389.1"/>
    <property type="molecule type" value="Genomic_DNA"/>
</dbReference>
<dbReference type="Proteomes" id="UP001172386">
    <property type="component" value="Unassembled WGS sequence"/>
</dbReference>
<comment type="caution">
    <text evidence="1">The sequence shown here is derived from an EMBL/GenBank/DDBJ whole genome shotgun (WGS) entry which is preliminary data.</text>
</comment>
<evidence type="ECO:0000313" key="1">
    <source>
        <dbReference type="EMBL" id="KAJ9664389.1"/>
    </source>
</evidence>
<name>A0ACC3AKE6_9EURO</name>
<proteinExistence type="predicted"/>
<gene>
    <name evidence="1" type="ORF">H2198_000318</name>
</gene>
<keyword evidence="2" id="KW-1185">Reference proteome</keyword>
<sequence length="369" mass="41403">MATPVDQKLLRQTKFPPEFNQKVDMKKVNVEVMKKWIARRLSEILGNEDDVVIELCFNLLEGTRFPDIKALQIQLTGFLDKDTPKFCKELWDLCLSAQQNPQGVPKELLEAKKQELLQEKAEAERAAEAAAQRKAVSTALNALSVAEAEEVGMLEVSTHDVLLALDRPLRVADVLRIDRHLLGERLTRMYLDGQVEVRDEIIHEEDQQLARSLPPSQGHLRGEIDERVYHEAEAEVDPGLDLLLASSDERALRRVMARWARLEVVEDEMIGNEELEVHPPLASHAHHLPDATVDTAVATPPVGVPLLDQIENRVTDARAQHQVMIQETGVEIGDMGGDLGDHLLLHPMSTEVADVLTLSEPDQDEMTRD</sequence>
<organism evidence="1 2">
    <name type="scientific">Neophaeococcomyces mojaviensis</name>
    <dbReference type="NCBI Taxonomy" id="3383035"/>
    <lineage>
        <taxon>Eukaryota</taxon>
        <taxon>Fungi</taxon>
        <taxon>Dikarya</taxon>
        <taxon>Ascomycota</taxon>
        <taxon>Pezizomycotina</taxon>
        <taxon>Eurotiomycetes</taxon>
        <taxon>Chaetothyriomycetidae</taxon>
        <taxon>Chaetothyriales</taxon>
        <taxon>Chaetothyriales incertae sedis</taxon>
        <taxon>Neophaeococcomyces</taxon>
    </lineage>
</organism>
<reference evidence="1" key="1">
    <citation type="submission" date="2022-10" db="EMBL/GenBank/DDBJ databases">
        <title>Culturing micro-colonial fungi from biological soil crusts in the Mojave desert and describing Neophaeococcomyces mojavensis, and introducing the new genera and species Taxawa tesnikishii.</title>
        <authorList>
            <person name="Kurbessoian T."/>
            <person name="Stajich J.E."/>
        </authorList>
    </citation>
    <scope>NUCLEOTIDE SEQUENCE</scope>
    <source>
        <strain evidence="1">JES_112</strain>
    </source>
</reference>
<accession>A0ACC3AKE6</accession>